<evidence type="ECO:0000256" key="4">
    <source>
        <dbReference type="ARBA" id="ARBA00022679"/>
    </source>
</evidence>
<dbReference type="Gene3D" id="3.30.70.890">
    <property type="entry name" value="GHMP kinase, C-terminal domain"/>
    <property type="match status" value="1"/>
</dbReference>
<reference evidence="12 13" key="1">
    <citation type="submission" date="2018-08" db="EMBL/GenBank/DDBJ databases">
        <title>A genome reference for cultivated species of the human gut microbiota.</title>
        <authorList>
            <person name="Zou Y."/>
            <person name="Xue W."/>
            <person name="Luo G."/>
        </authorList>
    </citation>
    <scope>NUCLEOTIDE SEQUENCE [LARGE SCALE GENOMIC DNA]</scope>
    <source>
        <strain evidence="12 13">OM02-6</strain>
    </source>
</reference>
<dbReference type="InterPro" id="IPR020568">
    <property type="entry name" value="Ribosomal_Su5_D2-typ_SF"/>
</dbReference>
<dbReference type="InterPro" id="IPR014721">
    <property type="entry name" value="Ribsml_uS5_D2-typ_fold_subgr"/>
</dbReference>
<evidence type="ECO:0000256" key="9">
    <source>
        <dbReference type="HAMAP-Rule" id="MF_00061"/>
    </source>
</evidence>
<dbReference type="SUPFAM" id="SSF54211">
    <property type="entry name" value="Ribosomal protein S5 domain 2-like"/>
    <property type="match status" value="1"/>
</dbReference>
<evidence type="ECO:0000259" key="11">
    <source>
        <dbReference type="Pfam" id="PF08544"/>
    </source>
</evidence>
<dbReference type="UniPathway" id="UPA00056">
    <property type="reaction ID" value="UER00094"/>
</dbReference>
<protein>
    <recommendedName>
        <fullName evidence="3 9">4-diphosphocytidyl-2-C-methyl-D-erythritol kinase</fullName>
        <shortName evidence="9">CMK</shortName>
        <ecNumber evidence="2 9">2.7.1.148</ecNumber>
    </recommendedName>
    <alternativeName>
        <fullName evidence="8 9">4-(cytidine-5'-diphospho)-2-C-methyl-D-erythritol kinase</fullName>
    </alternativeName>
</protein>
<keyword evidence="5 9" id="KW-0547">Nucleotide-binding</keyword>
<proteinExistence type="inferred from homology"/>
<evidence type="ECO:0000256" key="3">
    <source>
        <dbReference type="ARBA" id="ARBA00017473"/>
    </source>
</evidence>
<feature type="active site" evidence="9">
    <location>
        <position position="133"/>
    </location>
</feature>
<organism evidence="12 13">
    <name type="scientific">Thomasclavelia spiroformis</name>
    <dbReference type="NCBI Taxonomy" id="29348"/>
    <lineage>
        <taxon>Bacteria</taxon>
        <taxon>Bacillati</taxon>
        <taxon>Bacillota</taxon>
        <taxon>Erysipelotrichia</taxon>
        <taxon>Erysipelotrichales</taxon>
        <taxon>Coprobacillaceae</taxon>
        <taxon>Thomasclavelia</taxon>
    </lineage>
</organism>
<dbReference type="AlphaFoldDB" id="A0A3E5FRA2"/>
<evidence type="ECO:0000256" key="7">
    <source>
        <dbReference type="ARBA" id="ARBA00022840"/>
    </source>
</evidence>
<dbReference type="PANTHER" id="PTHR43527:SF2">
    <property type="entry name" value="4-DIPHOSPHOCYTIDYL-2-C-METHYL-D-ERYTHRITOL KINASE, CHLOROPLASTIC"/>
    <property type="match status" value="1"/>
</dbReference>
<accession>A0A3E5FRA2</accession>
<comment type="caution">
    <text evidence="12">The sequence shown here is derived from an EMBL/GenBank/DDBJ whole genome shotgun (WGS) entry which is preliminary data.</text>
</comment>
<evidence type="ECO:0000313" key="13">
    <source>
        <dbReference type="Proteomes" id="UP000261087"/>
    </source>
</evidence>
<dbReference type="Pfam" id="PF00288">
    <property type="entry name" value="GHMP_kinases_N"/>
    <property type="match status" value="1"/>
</dbReference>
<comment type="similarity">
    <text evidence="1 9">Belongs to the GHMP kinase family. IspE subfamily.</text>
</comment>
<dbReference type="GO" id="GO:0005524">
    <property type="term" value="F:ATP binding"/>
    <property type="evidence" value="ECO:0007669"/>
    <property type="project" value="UniProtKB-UniRule"/>
</dbReference>
<dbReference type="HAMAP" id="MF_00061">
    <property type="entry name" value="IspE"/>
    <property type="match status" value="1"/>
</dbReference>
<keyword evidence="6 9" id="KW-0418">Kinase</keyword>
<evidence type="ECO:0000256" key="2">
    <source>
        <dbReference type="ARBA" id="ARBA00012052"/>
    </source>
</evidence>
<evidence type="ECO:0000256" key="6">
    <source>
        <dbReference type="ARBA" id="ARBA00022777"/>
    </source>
</evidence>
<feature type="binding site" evidence="9">
    <location>
        <begin position="91"/>
        <end position="101"/>
    </location>
    <ligand>
        <name>ATP</name>
        <dbReference type="ChEBI" id="CHEBI:30616"/>
    </ligand>
</feature>
<feature type="domain" description="GHMP kinase C-terminal" evidence="11">
    <location>
        <begin position="194"/>
        <end position="257"/>
    </location>
</feature>
<dbReference type="InterPro" id="IPR036554">
    <property type="entry name" value="GHMP_kinase_C_sf"/>
</dbReference>
<dbReference type="PANTHER" id="PTHR43527">
    <property type="entry name" value="4-DIPHOSPHOCYTIDYL-2-C-METHYL-D-ERYTHRITOL KINASE, CHLOROPLASTIC"/>
    <property type="match status" value="1"/>
</dbReference>
<name>A0A3E5FRA2_9FIRM</name>
<evidence type="ECO:0000256" key="5">
    <source>
        <dbReference type="ARBA" id="ARBA00022741"/>
    </source>
</evidence>
<sequence>MKVKAYAKINLALDVVRKREDGYHELEMVMAPITLHDLIYINTIESGIIIETNSKVMPTDKRNIMYKVVALIKERYGIKKGVKIYVYKHIPTQAGLAGGSADGAAVIKAMNKLFYLNLTEEQMATLGKEVGADIPFCVYQKMALVSGIGEKLEFIDHLFECKVLLVKPKKGVSTKKSFNSLDLNKAIHQDCRLMVKGIYEDDYQTVIDNLQNTLEEPSIKMVPEINDIKQAMLEIGFDGALMSGSGSCVFGLTRDDKILEKGFKYFKGKYYFVRKTEILNER</sequence>
<dbReference type="InterPro" id="IPR004424">
    <property type="entry name" value="IspE"/>
</dbReference>
<gene>
    <name evidence="9" type="primary">ispE</name>
    <name evidence="12" type="ORF">DXB31_05970</name>
</gene>
<comment type="function">
    <text evidence="9">Catalyzes the phosphorylation of the position 2 hydroxy group of 4-diphosphocytidyl-2C-methyl-D-erythritol.</text>
</comment>
<dbReference type="EMBL" id="QSVF01000011">
    <property type="protein sequence ID" value="RGO10377.1"/>
    <property type="molecule type" value="Genomic_DNA"/>
</dbReference>
<dbReference type="GO" id="GO:0016114">
    <property type="term" value="P:terpenoid biosynthetic process"/>
    <property type="evidence" value="ECO:0007669"/>
    <property type="project" value="UniProtKB-UniRule"/>
</dbReference>
<dbReference type="PIRSF" id="PIRSF010376">
    <property type="entry name" value="IspE"/>
    <property type="match status" value="1"/>
</dbReference>
<dbReference type="SUPFAM" id="SSF55060">
    <property type="entry name" value="GHMP Kinase, C-terminal domain"/>
    <property type="match status" value="1"/>
</dbReference>
<dbReference type="InterPro" id="IPR006204">
    <property type="entry name" value="GHMP_kinase_N_dom"/>
</dbReference>
<feature type="domain" description="GHMP kinase N-terminal" evidence="10">
    <location>
        <begin position="63"/>
        <end position="140"/>
    </location>
</feature>
<keyword evidence="9" id="KW-0414">Isoprene biosynthesis</keyword>
<dbReference type="GO" id="GO:0019288">
    <property type="term" value="P:isopentenyl diphosphate biosynthetic process, methylerythritol 4-phosphate pathway"/>
    <property type="evidence" value="ECO:0007669"/>
    <property type="project" value="UniProtKB-UniRule"/>
</dbReference>
<feature type="active site" evidence="9">
    <location>
        <position position="8"/>
    </location>
</feature>
<dbReference type="Proteomes" id="UP000261087">
    <property type="component" value="Unassembled WGS sequence"/>
</dbReference>
<evidence type="ECO:0000256" key="8">
    <source>
        <dbReference type="ARBA" id="ARBA00032554"/>
    </source>
</evidence>
<keyword evidence="4 9" id="KW-0808">Transferase</keyword>
<dbReference type="EC" id="2.7.1.148" evidence="2 9"/>
<comment type="pathway">
    <text evidence="9">Isoprenoid biosynthesis; isopentenyl diphosphate biosynthesis via DXP pathway; isopentenyl diphosphate from 1-deoxy-D-xylulose 5-phosphate: step 3/6.</text>
</comment>
<evidence type="ECO:0000313" key="12">
    <source>
        <dbReference type="EMBL" id="RGO10377.1"/>
    </source>
</evidence>
<evidence type="ECO:0000259" key="10">
    <source>
        <dbReference type="Pfam" id="PF00288"/>
    </source>
</evidence>
<dbReference type="GO" id="GO:0050515">
    <property type="term" value="F:4-(cytidine 5'-diphospho)-2-C-methyl-D-erythritol kinase activity"/>
    <property type="evidence" value="ECO:0007669"/>
    <property type="project" value="UniProtKB-UniRule"/>
</dbReference>
<comment type="catalytic activity">
    <reaction evidence="9">
        <text>4-CDP-2-C-methyl-D-erythritol + ATP = 4-CDP-2-C-methyl-D-erythritol 2-phosphate + ADP + H(+)</text>
        <dbReference type="Rhea" id="RHEA:18437"/>
        <dbReference type="ChEBI" id="CHEBI:15378"/>
        <dbReference type="ChEBI" id="CHEBI:30616"/>
        <dbReference type="ChEBI" id="CHEBI:57823"/>
        <dbReference type="ChEBI" id="CHEBI:57919"/>
        <dbReference type="ChEBI" id="CHEBI:456216"/>
        <dbReference type="EC" id="2.7.1.148"/>
    </reaction>
</comment>
<dbReference type="RefSeq" id="WP_117604875.1">
    <property type="nucleotide sequence ID" value="NZ_CAUWNQ010000007.1"/>
</dbReference>
<dbReference type="NCBIfam" id="TIGR00154">
    <property type="entry name" value="ispE"/>
    <property type="match status" value="1"/>
</dbReference>
<dbReference type="Pfam" id="PF08544">
    <property type="entry name" value="GHMP_kinases_C"/>
    <property type="match status" value="1"/>
</dbReference>
<keyword evidence="7 9" id="KW-0067">ATP-binding</keyword>
<dbReference type="InterPro" id="IPR013750">
    <property type="entry name" value="GHMP_kinase_C_dom"/>
</dbReference>
<dbReference type="Gene3D" id="3.30.230.10">
    <property type="match status" value="1"/>
</dbReference>
<evidence type="ECO:0000256" key="1">
    <source>
        <dbReference type="ARBA" id="ARBA00009684"/>
    </source>
</evidence>